<dbReference type="EMBL" id="JAFNJU010000011">
    <property type="protein sequence ID" value="MBO1266055.1"/>
    <property type="molecule type" value="Genomic_DNA"/>
</dbReference>
<organism evidence="2 3">
    <name type="scientific">Proteiniclasticum aestuarii</name>
    <dbReference type="NCBI Taxonomy" id="2817862"/>
    <lineage>
        <taxon>Bacteria</taxon>
        <taxon>Bacillati</taxon>
        <taxon>Bacillota</taxon>
        <taxon>Clostridia</taxon>
        <taxon>Eubacteriales</taxon>
        <taxon>Clostridiaceae</taxon>
        <taxon>Proteiniclasticum</taxon>
    </lineage>
</organism>
<evidence type="ECO:0000313" key="3">
    <source>
        <dbReference type="Proteomes" id="UP000664218"/>
    </source>
</evidence>
<keyword evidence="1" id="KW-1133">Transmembrane helix</keyword>
<dbReference type="InterPro" id="IPR021354">
    <property type="entry name" value="DUF2975"/>
</dbReference>
<name>A0A939KLV0_9CLOT</name>
<feature type="transmembrane region" description="Helical" evidence="1">
    <location>
        <begin position="12"/>
        <end position="33"/>
    </location>
</feature>
<protein>
    <submittedName>
        <fullName evidence="2">DUF2975 domain-containing protein</fullName>
    </submittedName>
</protein>
<dbReference type="Proteomes" id="UP000664218">
    <property type="component" value="Unassembled WGS sequence"/>
</dbReference>
<evidence type="ECO:0000256" key="1">
    <source>
        <dbReference type="SAM" id="Phobius"/>
    </source>
</evidence>
<evidence type="ECO:0000313" key="2">
    <source>
        <dbReference type="EMBL" id="MBO1266055.1"/>
    </source>
</evidence>
<proteinExistence type="predicted"/>
<keyword evidence="1" id="KW-0472">Membrane</keyword>
<dbReference type="AlphaFoldDB" id="A0A939KLV0"/>
<comment type="caution">
    <text evidence="2">The sequence shown here is derived from an EMBL/GenBank/DDBJ whole genome shotgun (WGS) entry which is preliminary data.</text>
</comment>
<accession>A0A939KLV0</accession>
<dbReference type="Pfam" id="PF11188">
    <property type="entry name" value="DUF2975"/>
    <property type="match status" value="1"/>
</dbReference>
<feature type="transmembrane region" description="Helical" evidence="1">
    <location>
        <begin position="39"/>
        <end position="66"/>
    </location>
</feature>
<keyword evidence="3" id="KW-1185">Reference proteome</keyword>
<feature type="transmembrane region" description="Helical" evidence="1">
    <location>
        <begin position="117"/>
        <end position="140"/>
    </location>
</feature>
<sequence length="151" mass="17038">MRKLSILFLKLSLLFVTLPLILLAGYGVFSLLANPVNPVYAWMLYPVIAGVYVSLLPLFWVFCHLYRLLEAVAGKKSPDEKERILKKLRKGSLFFAGVFVFTEPFVFQVAQEDDAPGLIIFFLIPAFFALIFSAVLTLFIDREETGRVLGS</sequence>
<keyword evidence="1" id="KW-0812">Transmembrane</keyword>
<dbReference type="RefSeq" id="WP_207600577.1">
    <property type="nucleotide sequence ID" value="NZ_JAFNJU010000011.1"/>
</dbReference>
<reference evidence="2" key="1">
    <citation type="submission" date="2021-03" db="EMBL/GenBank/DDBJ databases">
        <title>Proteiniclasticum marinus sp. nov., isolated from tidal flat sediment.</title>
        <authorList>
            <person name="Namirimu T."/>
            <person name="Yang J.-A."/>
            <person name="Yang S.-H."/>
            <person name="Kim Y.-J."/>
            <person name="Kwon K.K."/>
        </authorList>
    </citation>
    <scope>NUCLEOTIDE SEQUENCE</scope>
    <source>
        <strain evidence="2">SCR006</strain>
    </source>
</reference>
<gene>
    <name evidence="2" type="ORF">J3A84_13540</name>
</gene>
<feature type="transmembrane region" description="Helical" evidence="1">
    <location>
        <begin position="91"/>
        <end position="111"/>
    </location>
</feature>